<evidence type="ECO:0000256" key="1">
    <source>
        <dbReference type="SAM" id="SignalP"/>
    </source>
</evidence>
<dbReference type="AlphaFoldDB" id="A0A378RPC2"/>
<organism evidence="2 3">
    <name type="scientific">Myroides odoratus</name>
    <name type="common">Flavobacterium odoratum</name>
    <dbReference type="NCBI Taxonomy" id="256"/>
    <lineage>
        <taxon>Bacteria</taxon>
        <taxon>Pseudomonadati</taxon>
        <taxon>Bacteroidota</taxon>
        <taxon>Flavobacteriia</taxon>
        <taxon>Flavobacteriales</taxon>
        <taxon>Flavobacteriaceae</taxon>
        <taxon>Myroides</taxon>
    </lineage>
</organism>
<accession>A0A378RPC2</accession>
<proteinExistence type="predicted"/>
<sequence length="334" mass="38518">MKKIILGMLLMLCVSCMNTSSNTNPKLSFYYWKTTFSLDQVEKEALTNLNVSKLYIRYFDIGLKNGTAIPITPIVFKEAVPLLEVVPVIYIKNEVVLSEQLEVKKLANQIVDFVIQINEHNNIDSQEIQIDCDWTLNSKERFFALIDQLQKETEMKISATIRLHQVKYASKTGIPNVDRGVLMYYNMGRIASDSLNSIYDREIAQKYIGGLQDYPLQLDYALPIYSWVVHSRDNQVIRLISRLRTADLAQQPNVKQQQANQFVVTQEMEAFGFVFQPGDVLKVESISADQLKEMTTDLYRASGTCPKEIILYDLNSKNINYYDQEIFKEMVRCK</sequence>
<evidence type="ECO:0000313" key="2">
    <source>
        <dbReference type="EMBL" id="STZ28007.1"/>
    </source>
</evidence>
<dbReference type="Proteomes" id="UP000255024">
    <property type="component" value="Unassembled WGS sequence"/>
</dbReference>
<reference evidence="2 3" key="1">
    <citation type="submission" date="2018-06" db="EMBL/GenBank/DDBJ databases">
        <authorList>
            <consortium name="Pathogen Informatics"/>
            <person name="Doyle S."/>
        </authorList>
    </citation>
    <scope>NUCLEOTIDE SEQUENCE [LARGE SCALE GENOMIC DNA]</scope>
    <source>
        <strain evidence="2 3">NCTC11179</strain>
    </source>
</reference>
<evidence type="ECO:0008006" key="4">
    <source>
        <dbReference type="Google" id="ProtNLM"/>
    </source>
</evidence>
<protein>
    <recommendedName>
        <fullName evidence="4">Lipoprotein</fullName>
    </recommendedName>
</protein>
<keyword evidence="1" id="KW-0732">Signal</keyword>
<dbReference type="RefSeq" id="WP_115090836.1">
    <property type="nucleotide sequence ID" value="NZ_CP068107.1"/>
</dbReference>
<dbReference type="EMBL" id="UGQL01000001">
    <property type="protein sequence ID" value="STZ28007.1"/>
    <property type="molecule type" value="Genomic_DNA"/>
</dbReference>
<feature type="signal peptide" evidence="1">
    <location>
        <begin position="1"/>
        <end position="19"/>
    </location>
</feature>
<keyword evidence="3" id="KW-1185">Reference proteome</keyword>
<gene>
    <name evidence="2" type="ORF">NCTC11179_01545</name>
</gene>
<name>A0A378RPC2_MYROD</name>
<evidence type="ECO:0000313" key="3">
    <source>
        <dbReference type="Proteomes" id="UP000255024"/>
    </source>
</evidence>
<feature type="chain" id="PRO_5017019881" description="Lipoprotein" evidence="1">
    <location>
        <begin position="20"/>
        <end position="334"/>
    </location>
</feature>